<evidence type="ECO:0000313" key="3">
    <source>
        <dbReference type="EMBL" id="KPW89999.1"/>
    </source>
</evidence>
<gene>
    <name evidence="3" type="ORF">ALO50_200116</name>
</gene>
<dbReference type="InterPro" id="IPR001387">
    <property type="entry name" value="Cro/C1-type_HTH"/>
</dbReference>
<evidence type="ECO:0000256" key="1">
    <source>
        <dbReference type="ARBA" id="ARBA00023125"/>
    </source>
</evidence>
<keyword evidence="1" id="KW-0238">DNA-binding</keyword>
<dbReference type="GO" id="GO:0003677">
    <property type="term" value="F:DNA binding"/>
    <property type="evidence" value="ECO:0007669"/>
    <property type="project" value="UniProtKB-KW"/>
</dbReference>
<name>A0A0P9MN05_PSESX</name>
<dbReference type="RefSeq" id="WP_235806570.1">
    <property type="nucleotide sequence ID" value="NZ_LIIG01000130.1"/>
</dbReference>
<proteinExistence type="predicted"/>
<dbReference type="PANTHER" id="PTHR46558:SF11">
    <property type="entry name" value="HTH-TYPE TRANSCRIPTIONAL REGULATOR XRE"/>
    <property type="match status" value="1"/>
</dbReference>
<dbReference type="PANTHER" id="PTHR46558">
    <property type="entry name" value="TRACRIPTIONAL REGULATORY PROTEIN-RELATED-RELATED"/>
    <property type="match status" value="1"/>
</dbReference>
<comment type="caution">
    <text evidence="3">The sequence shown here is derived from an EMBL/GenBank/DDBJ whole genome shotgun (WGS) entry which is preliminary data.</text>
</comment>
<dbReference type="Proteomes" id="UP000050356">
    <property type="component" value="Unassembled WGS sequence"/>
</dbReference>
<dbReference type="PATRIC" id="fig|264451.4.peg.2308"/>
<protein>
    <recommendedName>
        <fullName evidence="2">HTH cro/C1-type domain-containing protein</fullName>
    </recommendedName>
</protein>
<reference evidence="3 4" key="1">
    <citation type="submission" date="2015-09" db="EMBL/GenBank/DDBJ databases">
        <title>Genome announcement of multiple Pseudomonas syringae strains.</title>
        <authorList>
            <person name="Thakur S."/>
            <person name="Wang P.W."/>
            <person name="Gong Y."/>
            <person name="Weir B.S."/>
            <person name="Guttman D.S."/>
        </authorList>
    </citation>
    <scope>NUCLEOTIDE SEQUENCE [LARGE SCALE GENOMIC DNA]</scope>
    <source>
        <strain evidence="3 4">ICMP17524</strain>
    </source>
</reference>
<dbReference type="SMART" id="SM00530">
    <property type="entry name" value="HTH_XRE"/>
    <property type="match status" value="1"/>
</dbReference>
<dbReference type="Gene3D" id="1.10.260.40">
    <property type="entry name" value="lambda repressor-like DNA-binding domains"/>
    <property type="match status" value="1"/>
</dbReference>
<dbReference type="SUPFAM" id="SSF47413">
    <property type="entry name" value="lambda repressor-like DNA-binding domains"/>
    <property type="match status" value="1"/>
</dbReference>
<dbReference type="CDD" id="cd00093">
    <property type="entry name" value="HTH_XRE"/>
    <property type="match status" value="1"/>
</dbReference>
<dbReference type="PROSITE" id="PS50943">
    <property type="entry name" value="HTH_CROC1"/>
    <property type="match status" value="1"/>
</dbReference>
<evidence type="ECO:0000259" key="2">
    <source>
        <dbReference type="PROSITE" id="PS50943"/>
    </source>
</evidence>
<dbReference type="AlphaFoldDB" id="A0A0P9MN05"/>
<dbReference type="EMBL" id="LJQA01000615">
    <property type="protein sequence ID" value="KPW89999.1"/>
    <property type="molecule type" value="Genomic_DNA"/>
</dbReference>
<organism evidence="3 4">
    <name type="scientific">Pseudomonas syringae pv. cerasicola</name>
    <dbReference type="NCBI Taxonomy" id="264451"/>
    <lineage>
        <taxon>Bacteria</taxon>
        <taxon>Pseudomonadati</taxon>
        <taxon>Pseudomonadota</taxon>
        <taxon>Gammaproteobacteria</taxon>
        <taxon>Pseudomonadales</taxon>
        <taxon>Pseudomonadaceae</taxon>
        <taxon>Pseudomonas</taxon>
        <taxon>Pseudomonas syringae</taxon>
    </lineage>
</organism>
<sequence length="121" mass="13252">MTTTTEQGLTDMSVAENIKKARENKGLKIEEAASICGIPLGTYRKYEAGSSLPTADPIRAMAKGFGVSTDEILMEPDERSVKAELRKLFCVVATLPECQQAEVKRAIKGLVMVFQQEDLSQ</sequence>
<dbReference type="Pfam" id="PF01381">
    <property type="entry name" value="HTH_3"/>
    <property type="match status" value="1"/>
</dbReference>
<evidence type="ECO:0000313" key="4">
    <source>
        <dbReference type="Proteomes" id="UP000050356"/>
    </source>
</evidence>
<accession>A0A0P9MN05</accession>
<dbReference type="InterPro" id="IPR010982">
    <property type="entry name" value="Lambda_DNA-bd_dom_sf"/>
</dbReference>
<feature type="domain" description="HTH cro/C1-type" evidence="2">
    <location>
        <begin position="18"/>
        <end position="72"/>
    </location>
</feature>